<keyword evidence="1" id="KW-0472">Membrane</keyword>
<keyword evidence="1" id="KW-0812">Transmembrane</keyword>
<feature type="transmembrane region" description="Helical" evidence="1">
    <location>
        <begin position="90"/>
        <end position="111"/>
    </location>
</feature>
<reference evidence="2 3" key="1">
    <citation type="journal article" date="2017" name="Syst. Appl. Microbiol.">
        <title>Pseudomonas caspiana sp. nov., a citrus pathogen in the Pseudomonas syringae phylogenetic group.</title>
        <authorList>
            <person name="Busquets A."/>
            <person name="Gomila M."/>
            <person name="Beiki F."/>
            <person name="Mulet M."/>
            <person name="Rahimian H."/>
            <person name="Garcia-Valdes E."/>
            <person name="Lalucat J."/>
        </authorList>
    </citation>
    <scope>NUCLEOTIDE SEQUENCE [LARGE SCALE GENOMIC DNA]</scope>
    <source>
        <strain evidence="2 3">FBF102</strain>
    </source>
</reference>
<feature type="transmembrane region" description="Helical" evidence="1">
    <location>
        <begin position="190"/>
        <end position="211"/>
    </location>
</feature>
<evidence type="ECO:0000313" key="2">
    <source>
        <dbReference type="EMBL" id="OUM73511.1"/>
    </source>
</evidence>
<keyword evidence="3" id="KW-1185">Reference proteome</keyword>
<evidence type="ECO:0000313" key="3">
    <source>
        <dbReference type="Proteomes" id="UP000195440"/>
    </source>
</evidence>
<dbReference type="Proteomes" id="UP000195440">
    <property type="component" value="Unassembled WGS sequence"/>
</dbReference>
<feature type="transmembrane region" description="Helical" evidence="1">
    <location>
        <begin position="51"/>
        <end position="78"/>
    </location>
</feature>
<dbReference type="InterPro" id="IPR009495">
    <property type="entry name" value="NrsF"/>
</dbReference>
<evidence type="ECO:0008006" key="4">
    <source>
        <dbReference type="Google" id="ProtNLM"/>
    </source>
</evidence>
<dbReference type="OrthoDB" id="6059252at2"/>
<proteinExistence type="predicted"/>
<feature type="transmembrane region" description="Helical" evidence="1">
    <location>
        <begin position="160"/>
        <end position="178"/>
    </location>
</feature>
<feature type="transmembrane region" description="Helical" evidence="1">
    <location>
        <begin position="26"/>
        <end position="45"/>
    </location>
</feature>
<evidence type="ECO:0000256" key="1">
    <source>
        <dbReference type="SAM" id="Phobius"/>
    </source>
</evidence>
<dbReference type="Pfam" id="PF06532">
    <property type="entry name" value="NrsF"/>
    <property type="match status" value="1"/>
</dbReference>
<accession>A0A1Y3P4P1</accession>
<organism evidence="2 3">
    <name type="scientific">Pseudomonas caspiana</name>
    <dbReference type="NCBI Taxonomy" id="1451454"/>
    <lineage>
        <taxon>Bacteria</taxon>
        <taxon>Pseudomonadati</taxon>
        <taxon>Pseudomonadota</taxon>
        <taxon>Gammaproteobacteria</taxon>
        <taxon>Pseudomonadales</taxon>
        <taxon>Pseudomonadaceae</taxon>
        <taxon>Pseudomonas</taxon>
    </lineage>
</organism>
<dbReference type="RefSeq" id="WP_087267548.1">
    <property type="nucleotide sequence ID" value="NZ_JBJGBV010000011.1"/>
</dbReference>
<gene>
    <name evidence="2" type="ORF">AUC60_12600</name>
</gene>
<keyword evidence="1" id="KW-1133">Transmembrane helix</keyword>
<name>A0A1Y3P4P1_9PSED</name>
<feature type="transmembrane region" description="Helical" evidence="1">
    <location>
        <begin position="131"/>
        <end position="148"/>
    </location>
</feature>
<comment type="caution">
    <text evidence="2">The sequence shown here is derived from an EMBL/GenBank/DDBJ whole genome shotgun (WGS) entry which is preliminary data.</text>
</comment>
<dbReference type="EMBL" id="LOHF01000009">
    <property type="protein sequence ID" value="OUM73511.1"/>
    <property type="molecule type" value="Genomic_DNA"/>
</dbReference>
<sequence>MKTDDLISMLVTGVQPIDRRAPEKRLGVVVLFGLSLATLCVVSFFGVRVDIAYAVSTIIFWVKTGLPLCVMVGALLMLNRLARPGMSAGAGSLWVVVALVALWAAAFNVLANAEPDVRPVLLLGETWRTCAPSVAMLSIPGFIAAFWAMRGLAPTRLRMAGACCGMLAGALGCLAYCLHCPEMEVSFWAVWYFLGMLLPTALGALAGPWLLRW</sequence>
<protein>
    <recommendedName>
        <fullName evidence="4">DUF1109 domain-containing protein</fullName>
    </recommendedName>
</protein>
<dbReference type="AlphaFoldDB" id="A0A1Y3P4P1"/>